<gene>
    <name evidence="1" type="ORF">SAMN02194393_01975</name>
</gene>
<proteinExistence type="predicted"/>
<sequence>MNKEKQKINGIICEFLILLLEKEAKDVSIKINEHANETKIEISSEKIILNKDTIYEINQILSMERTLEIESLYWGLLGNIYKSSNLHIVANMIDDAETYYHDNKFKIILSRKKDIL</sequence>
<dbReference type="OrthoDB" id="1954546at2"/>
<dbReference type="STRING" id="36842.SAMN02194393_01975"/>
<organism evidence="1 2">
    <name type="scientific">Maledivibacter halophilus</name>
    <dbReference type="NCBI Taxonomy" id="36842"/>
    <lineage>
        <taxon>Bacteria</taxon>
        <taxon>Bacillati</taxon>
        <taxon>Bacillota</taxon>
        <taxon>Clostridia</taxon>
        <taxon>Peptostreptococcales</taxon>
        <taxon>Caminicellaceae</taxon>
        <taxon>Maledivibacter</taxon>
    </lineage>
</organism>
<dbReference type="RefSeq" id="WP_079491241.1">
    <property type="nucleotide sequence ID" value="NZ_FUZT01000004.1"/>
</dbReference>
<evidence type="ECO:0000313" key="2">
    <source>
        <dbReference type="Proteomes" id="UP000190285"/>
    </source>
</evidence>
<name>A0A1T5KMS0_9FIRM</name>
<accession>A0A1T5KMS0</accession>
<evidence type="ECO:0000313" key="1">
    <source>
        <dbReference type="EMBL" id="SKC65044.1"/>
    </source>
</evidence>
<dbReference type="EMBL" id="FUZT01000004">
    <property type="protein sequence ID" value="SKC65044.1"/>
    <property type="molecule type" value="Genomic_DNA"/>
</dbReference>
<reference evidence="1 2" key="1">
    <citation type="submission" date="2017-02" db="EMBL/GenBank/DDBJ databases">
        <authorList>
            <person name="Peterson S.W."/>
        </authorList>
    </citation>
    <scope>NUCLEOTIDE SEQUENCE [LARGE SCALE GENOMIC DNA]</scope>
    <source>
        <strain evidence="1 2">M1</strain>
    </source>
</reference>
<protein>
    <submittedName>
        <fullName evidence="1">Uncharacterized protein</fullName>
    </submittedName>
</protein>
<dbReference type="AlphaFoldDB" id="A0A1T5KMS0"/>
<dbReference type="Proteomes" id="UP000190285">
    <property type="component" value="Unassembled WGS sequence"/>
</dbReference>
<keyword evidence="2" id="KW-1185">Reference proteome</keyword>